<dbReference type="EMBL" id="JAFJMO010000013">
    <property type="protein sequence ID" value="KAJ8258668.1"/>
    <property type="molecule type" value="Genomic_DNA"/>
</dbReference>
<protein>
    <recommendedName>
        <fullName evidence="4">Small integral membrane protein 29</fullName>
    </recommendedName>
</protein>
<accession>A0A9Q1D5E1</accession>
<organism evidence="2 3">
    <name type="scientific">Conger conger</name>
    <name type="common">Conger eel</name>
    <name type="synonym">Muraena conger</name>
    <dbReference type="NCBI Taxonomy" id="82655"/>
    <lineage>
        <taxon>Eukaryota</taxon>
        <taxon>Metazoa</taxon>
        <taxon>Chordata</taxon>
        <taxon>Craniata</taxon>
        <taxon>Vertebrata</taxon>
        <taxon>Euteleostomi</taxon>
        <taxon>Actinopterygii</taxon>
        <taxon>Neopterygii</taxon>
        <taxon>Teleostei</taxon>
        <taxon>Anguilliformes</taxon>
        <taxon>Congridae</taxon>
        <taxon>Conger</taxon>
    </lineage>
</organism>
<dbReference type="Proteomes" id="UP001152803">
    <property type="component" value="Unassembled WGS sequence"/>
</dbReference>
<dbReference type="OrthoDB" id="6381603at2759"/>
<sequence>MNTTTPSIQGDGMIHYMLVPMFFIAVIGVSTAGVLYILKKRRIDRLRHQLVPVYTYDPSEAEDGEREVLLRNENMESWTGFYQHQHPSLVKNSSAGEVGYMLKQDWL</sequence>
<comment type="caution">
    <text evidence="2">The sequence shown here is derived from an EMBL/GenBank/DDBJ whole genome shotgun (WGS) entry which is preliminary data.</text>
</comment>
<keyword evidence="1" id="KW-1133">Transmembrane helix</keyword>
<evidence type="ECO:0000256" key="1">
    <source>
        <dbReference type="SAM" id="Phobius"/>
    </source>
</evidence>
<name>A0A9Q1D5E1_CONCO</name>
<evidence type="ECO:0000313" key="3">
    <source>
        <dbReference type="Proteomes" id="UP001152803"/>
    </source>
</evidence>
<evidence type="ECO:0008006" key="4">
    <source>
        <dbReference type="Google" id="ProtNLM"/>
    </source>
</evidence>
<evidence type="ECO:0000313" key="2">
    <source>
        <dbReference type="EMBL" id="KAJ8258668.1"/>
    </source>
</evidence>
<dbReference type="AlphaFoldDB" id="A0A9Q1D5E1"/>
<dbReference type="InterPro" id="IPR043239">
    <property type="entry name" value="SMIM29"/>
</dbReference>
<keyword evidence="1" id="KW-0812">Transmembrane</keyword>
<gene>
    <name evidence="2" type="ORF">COCON_G00176800</name>
</gene>
<feature type="transmembrane region" description="Helical" evidence="1">
    <location>
        <begin position="14"/>
        <end position="38"/>
    </location>
</feature>
<keyword evidence="3" id="KW-1185">Reference proteome</keyword>
<proteinExistence type="predicted"/>
<keyword evidence="1" id="KW-0472">Membrane</keyword>
<dbReference type="PANTHER" id="PTHR47730">
    <property type="entry name" value="SMALL INTEGRAL MEMBRANE PROTEIN 29"/>
    <property type="match status" value="1"/>
</dbReference>
<reference evidence="2" key="1">
    <citation type="journal article" date="2023" name="Science">
        <title>Genome structures resolve the early diversification of teleost fishes.</title>
        <authorList>
            <person name="Parey E."/>
            <person name="Louis A."/>
            <person name="Montfort J."/>
            <person name="Bouchez O."/>
            <person name="Roques C."/>
            <person name="Iampietro C."/>
            <person name="Lluch J."/>
            <person name="Castinel A."/>
            <person name="Donnadieu C."/>
            <person name="Desvignes T."/>
            <person name="Floi Bucao C."/>
            <person name="Jouanno E."/>
            <person name="Wen M."/>
            <person name="Mejri S."/>
            <person name="Dirks R."/>
            <person name="Jansen H."/>
            <person name="Henkel C."/>
            <person name="Chen W.J."/>
            <person name="Zahm M."/>
            <person name="Cabau C."/>
            <person name="Klopp C."/>
            <person name="Thompson A.W."/>
            <person name="Robinson-Rechavi M."/>
            <person name="Braasch I."/>
            <person name="Lecointre G."/>
            <person name="Bobe J."/>
            <person name="Postlethwait J.H."/>
            <person name="Berthelot C."/>
            <person name="Roest Crollius H."/>
            <person name="Guiguen Y."/>
        </authorList>
    </citation>
    <scope>NUCLEOTIDE SEQUENCE</scope>
    <source>
        <strain evidence="2">Concon-B</strain>
    </source>
</reference>
<dbReference type="PANTHER" id="PTHR47730:SF1">
    <property type="entry name" value="SMALL INTEGRAL MEMBRANE PROTEIN 29"/>
    <property type="match status" value="1"/>
</dbReference>